<feature type="region of interest" description="Disordered" evidence="1">
    <location>
        <begin position="1"/>
        <end position="26"/>
    </location>
</feature>
<evidence type="ECO:0000313" key="2">
    <source>
        <dbReference type="EMBL" id="CAK0893771.1"/>
    </source>
</evidence>
<evidence type="ECO:0000313" key="3">
    <source>
        <dbReference type="Proteomes" id="UP001189429"/>
    </source>
</evidence>
<reference evidence="2" key="1">
    <citation type="submission" date="2023-10" db="EMBL/GenBank/DDBJ databases">
        <authorList>
            <person name="Chen Y."/>
            <person name="Shah S."/>
            <person name="Dougan E. K."/>
            <person name="Thang M."/>
            <person name="Chan C."/>
        </authorList>
    </citation>
    <scope>NUCLEOTIDE SEQUENCE [LARGE SCALE GENOMIC DNA]</scope>
</reference>
<feature type="compositionally biased region" description="Low complexity" evidence="1">
    <location>
        <begin position="69"/>
        <end position="89"/>
    </location>
</feature>
<dbReference type="EMBL" id="CAUYUJ010019804">
    <property type="protein sequence ID" value="CAK0893771.1"/>
    <property type="molecule type" value="Genomic_DNA"/>
</dbReference>
<name>A0ABN9X366_9DINO</name>
<protein>
    <submittedName>
        <fullName evidence="2">Uncharacterized protein</fullName>
    </submittedName>
</protein>
<proteinExistence type="predicted"/>
<feature type="compositionally biased region" description="Basic and acidic residues" evidence="1">
    <location>
        <begin position="90"/>
        <end position="106"/>
    </location>
</feature>
<organism evidence="2 3">
    <name type="scientific">Prorocentrum cordatum</name>
    <dbReference type="NCBI Taxonomy" id="2364126"/>
    <lineage>
        <taxon>Eukaryota</taxon>
        <taxon>Sar</taxon>
        <taxon>Alveolata</taxon>
        <taxon>Dinophyceae</taxon>
        <taxon>Prorocentrales</taxon>
        <taxon>Prorocentraceae</taxon>
        <taxon>Prorocentrum</taxon>
    </lineage>
</organism>
<feature type="region of interest" description="Disordered" evidence="1">
    <location>
        <begin position="67"/>
        <end position="106"/>
    </location>
</feature>
<feature type="non-terminal residue" evidence="2">
    <location>
        <position position="1"/>
    </location>
</feature>
<sequence>EKELPSGPSPPKSRTTPAGPRKRADQEEALEMASRLLKTENQLSEQKEMMLNIMRVVEDQNVTLRRVEAATSSGSSAPPTPQTPAAASSAREKGFQKIPEEDEGKF</sequence>
<dbReference type="Proteomes" id="UP001189429">
    <property type="component" value="Unassembled WGS sequence"/>
</dbReference>
<evidence type="ECO:0000256" key="1">
    <source>
        <dbReference type="SAM" id="MobiDB-lite"/>
    </source>
</evidence>
<accession>A0ABN9X366</accession>
<comment type="caution">
    <text evidence="2">The sequence shown here is derived from an EMBL/GenBank/DDBJ whole genome shotgun (WGS) entry which is preliminary data.</text>
</comment>
<keyword evidence="3" id="KW-1185">Reference proteome</keyword>
<gene>
    <name evidence="2" type="ORF">PCOR1329_LOCUS73018</name>
</gene>